<organism evidence="5 6">
    <name type="scientific">Trichoderma aggressivum f. europaeum</name>
    <dbReference type="NCBI Taxonomy" id="173218"/>
    <lineage>
        <taxon>Eukaryota</taxon>
        <taxon>Fungi</taxon>
        <taxon>Dikarya</taxon>
        <taxon>Ascomycota</taxon>
        <taxon>Pezizomycotina</taxon>
        <taxon>Sordariomycetes</taxon>
        <taxon>Hypocreomycetidae</taxon>
        <taxon>Hypocreales</taxon>
        <taxon>Hypocreaceae</taxon>
        <taxon>Trichoderma</taxon>
    </lineage>
</organism>
<feature type="domain" description="Peptidase S8/S53" evidence="4">
    <location>
        <begin position="817"/>
        <end position="985"/>
    </location>
</feature>
<reference evidence="5" key="1">
    <citation type="submission" date="2023-11" db="EMBL/GenBank/DDBJ databases">
        <title>The genome sequences of three competitors of mushroom-forming fungi.</title>
        <authorList>
            <person name="Beijen E."/>
            <person name="Ohm R.A."/>
        </authorList>
    </citation>
    <scope>NUCLEOTIDE SEQUENCE</scope>
    <source>
        <strain evidence="5">CBS 100526</strain>
    </source>
</reference>
<protein>
    <recommendedName>
        <fullName evidence="4">Peptidase S8/S53 domain-containing protein</fullName>
    </recommendedName>
</protein>
<keyword evidence="2" id="KW-0645">Protease</keyword>
<dbReference type="Pfam" id="PF00082">
    <property type="entry name" value="Peptidase_S8"/>
    <property type="match status" value="1"/>
</dbReference>
<evidence type="ECO:0000259" key="4">
    <source>
        <dbReference type="Pfam" id="PF00082"/>
    </source>
</evidence>
<comment type="similarity">
    <text evidence="2">Belongs to the peptidase S8 family.</text>
</comment>
<keyword evidence="2" id="KW-0720">Serine protease</keyword>
<keyword evidence="2" id="KW-0378">Hydrolase</keyword>
<feature type="active site" description="Charge relay system" evidence="2">
    <location>
        <position position="821"/>
    </location>
</feature>
<dbReference type="EMBL" id="JAWRVG010000012">
    <property type="protein sequence ID" value="KAK4076998.1"/>
    <property type="molecule type" value="Genomic_DNA"/>
</dbReference>
<gene>
    <name evidence="5" type="ORF">Triagg1_3965</name>
</gene>
<feature type="compositionally biased region" description="Polar residues" evidence="3">
    <location>
        <begin position="754"/>
        <end position="768"/>
    </location>
</feature>
<dbReference type="InterPro" id="IPR000209">
    <property type="entry name" value="Peptidase_S8/S53_dom"/>
</dbReference>
<dbReference type="Gene3D" id="3.40.50.200">
    <property type="entry name" value="Peptidase S8/S53 domain"/>
    <property type="match status" value="1"/>
</dbReference>
<feature type="compositionally biased region" description="Basic and acidic residues" evidence="3">
    <location>
        <begin position="769"/>
        <end position="783"/>
    </location>
</feature>
<dbReference type="SMART" id="SM00248">
    <property type="entry name" value="ANK"/>
    <property type="match status" value="3"/>
</dbReference>
<feature type="compositionally biased region" description="Low complexity" evidence="3">
    <location>
        <begin position="993"/>
        <end position="1011"/>
    </location>
</feature>
<feature type="region of interest" description="Disordered" evidence="3">
    <location>
        <begin position="155"/>
        <end position="174"/>
    </location>
</feature>
<feature type="active site" description="Charge relay system" evidence="2">
    <location>
        <position position="970"/>
    </location>
</feature>
<feature type="region of interest" description="Disordered" evidence="3">
    <location>
        <begin position="754"/>
        <end position="783"/>
    </location>
</feature>
<dbReference type="PROSITE" id="PS50088">
    <property type="entry name" value="ANK_REPEAT"/>
    <property type="match status" value="1"/>
</dbReference>
<evidence type="ECO:0000256" key="1">
    <source>
        <dbReference type="PROSITE-ProRule" id="PRU00023"/>
    </source>
</evidence>
<evidence type="ECO:0000256" key="3">
    <source>
        <dbReference type="SAM" id="MobiDB-lite"/>
    </source>
</evidence>
<dbReference type="PROSITE" id="PS51892">
    <property type="entry name" value="SUBTILASE"/>
    <property type="match status" value="1"/>
</dbReference>
<sequence length="1082" mass="122976">MESFGKGMNEKLNEKSKGLKGLRHNLNYLADTLYNEINSRFLRDLGQGQREILNETENEIKNYLENTKDQIIDDCILWLILMNAVEKFEPASPEDIAPTPTQKDSSDMENDMDNPNFRIIRIILDIAPHLSFESLQSPASEIIGWDRESVMQRCKANHPPGRDRKTTPFHSAAQSGHGDIVAHMLNQGNSLLSTTNGGWDPQDFLNMLQQPKPDRRHARSALSLAAISDRGLETVEILLRYNPKIAISPTDNTFETSLENGDNDIVDAFFKYDDLQKRFTTAENILLALEYLKTNTPEQGDPPENYIKVVCTLISHAPTKEEINNEVVKEIIRLNLRCVWEKRNKNIKLEISGFLHIAVQCQNAEFVKMFMDEYPESVFKPIGNKYALWHNNHLASKEFRSMEELQSEANRSIRDMLVTKIIKGDPTLKMQQLLEIFRDSKEINEPAERLWNVEIVDELCFDLSRFNSKKYPVSDFVRSLISHQDNPDLLSYEHTLKYAEFPELDANDDEKEIFGDGVHHEHDEVFLILDWLRNDKKVREIIQLIVPDRLVNPHNEVKIGNYVKLFQVQVLNWRFLDLSITVLPDQETKERITVLHLYASGKRAAISHWTGENGILTLPNLTNLKIHIIQDLMTKENGDSTTQYISQEFEVLVKGINNKRKQNGRDELEVSCTLDSWNPAQMRLADLEEISERAVPKLYRFIKSYRKYVRDLRVNEGYAFRPIKVALIDNGVLSISPRAENLWDHSNHIHTFDKLSSNGTFQNSNMKTQGEDPKDQSNDVKSNVRKETENHKTLWSRIKGGRSFVEGPFRVSPWLFASNPHGTQMANLICAIDPWCDLYVAKVTEGRAGILSTRVTRAIEWAISQNVDIISMSFAISERTNELEKACRNAADKGIVLLCSTHDEGLGVSTTYPAGFHDTITITACDDYGKVLRPGPPDDGGSFQYKVQGQSVAAGVIPFLDSDDYISGSSVATAITAGLSSLILSCDRIAKNPPGNSSSNEGSSNESSSKNGHPSTPVLERQNNYKKNIIMKHLKEMLAKESKDYILLENFAEINKKIQDGQDIKASEIIRSYFRLATFSEI</sequence>
<dbReference type="AlphaFoldDB" id="A0AAE1IGD5"/>
<evidence type="ECO:0000313" key="6">
    <source>
        <dbReference type="Proteomes" id="UP001273209"/>
    </source>
</evidence>
<dbReference type="SUPFAM" id="SSF52743">
    <property type="entry name" value="Subtilisin-like"/>
    <property type="match status" value="1"/>
</dbReference>
<keyword evidence="1" id="KW-0040">ANK repeat</keyword>
<keyword evidence="6" id="KW-1185">Reference proteome</keyword>
<dbReference type="InterPro" id="IPR002110">
    <property type="entry name" value="Ankyrin_rpt"/>
</dbReference>
<dbReference type="Proteomes" id="UP001273209">
    <property type="component" value="Unassembled WGS sequence"/>
</dbReference>
<dbReference type="GO" id="GO:0004252">
    <property type="term" value="F:serine-type endopeptidase activity"/>
    <property type="evidence" value="ECO:0007669"/>
    <property type="project" value="UniProtKB-UniRule"/>
</dbReference>
<dbReference type="GO" id="GO:0006508">
    <property type="term" value="P:proteolysis"/>
    <property type="evidence" value="ECO:0007669"/>
    <property type="project" value="UniProtKB-KW"/>
</dbReference>
<proteinExistence type="inferred from homology"/>
<feature type="active site" description="Charge relay system" evidence="2">
    <location>
        <position position="729"/>
    </location>
</feature>
<dbReference type="InterPro" id="IPR036770">
    <property type="entry name" value="Ankyrin_rpt-contain_sf"/>
</dbReference>
<name>A0AAE1IGD5_9HYPO</name>
<dbReference type="InterPro" id="IPR036852">
    <property type="entry name" value="Peptidase_S8/S53_dom_sf"/>
</dbReference>
<accession>A0AAE1IGD5</accession>
<dbReference type="GeneID" id="87918220"/>
<dbReference type="RefSeq" id="XP_062756985.1">
    <property type="nucleotide sequence ID" value="XM_062898315.1"/>
</dbReference>
<dbReference type="Gene3D" id="1.25.40.20">
    <property type="entry name" value="Ankyrin repeat-containing domain"/>
    <property type="match status" value="1"/>
</dbReference>
<feature type="repeat" description="ANK" evidence="1">
    <location>
        <begin position="164"/>
        <end position="196"/>
    </location>
</feature>
<feature type="region of interest" description="Disordered" evidence="3">
    <location>
        <begin position="993"/>
        <end position="1022"/>
    </location>
</feature>
<feature type="region of interest" description="Disordered" evidence="3">
    <location>
        <begin position="91"/>
        <end position="111"/>
    </location>
</feature>
<evidence type="ECO:0000313" key="5">
    <source>
        <dbReference type="EMBL" id="KAK4076998.1"/>
    </source>
</evidence>
<comment type="caution">
    <text evidence="5">The sequence shown here is derived from an EMBL/GenBank/DDBJ whole genome shotgun (WGS) entry which is preliminary data.</text>
</comment>
<dbReference type="SUPFAM" id="SSF48403">
    <property type="entry name" value="Ankyrin repeat"/>
    <property type="match status" value="1"/>
</dbReference>
<evidence type="ECO:0000256" key="2">
    <source>
        <dbReference type="PROSITE-ProRule" id="PRU01240"/>
    </source>
</evidence>